<evidence type="ECO:0000313" key="1">
    <source>
        <dbReference type="EMBL" id="EER33929.1"/>
    </source>
</evidence>
<dbReference type="RefSeq" id="XP_002548450.1">
    <property type="nucleotide sequence ID" value="XM_002548404.1"/>
</dbReference>
<dbReference type="OrthoDB" id="4025093at2759"/>
<dbReference type="VEuPathDB" id="FungiDB:CTRG_02747"/>
<organism evidence="1 2">
    <name type="scientific">Candida tropicalis (strain ATCC MYA-3404 / T1)</name>
    <name type="common">Yeast</name>
    <dbReference type="NCBI Taxonomy" id="294747"/>
    <lineage>
        <taxon>Eukaryota</taxon>
        <taxon>Fungi</taxon>
        <taxon>Dikarya</taxon>
        <taxon>Ascomycota</taxon>
        <taxon>Saccharomycotina</taxon>
        <taxon>Pichiomycetes</taxon>
        <taxon>Debaryomycetaceae</taxon>
        <taxon>Candida/Lodderomyces clade</taxon>
        <taxon>Candida</taxon>
    </lineage>
</organism>
<accession>C5M8M5</accession>
<gene>
    <name evidence="1" type="ORF">CTRG_02747</name>
</gene>
<dbReference type="HOGENOM" id="CLU_048592_0_0_1"/>
<dbReference type="Proteomes" id="UP000002037">
    <property type="component" value="Unassembled WGS sequence"/>
</dbReference>
<reference evidence="1 2" key="1">
    <citation type="journal article" date="2009" name="Nature">
        <title>Evolution of pathogenicity and sexual reproduction in eight Candida genomes.</title>
        <authorList>
            <person name="Butler G."/>
            <person name="Rasmussen M.D."/>
            <person name="Lin M.F."/>
            <person name="Santos M.A."/>
            <person name="Sakthikumar S."/>
            <person name="Munro C.A."/>
            <person name="Rheinbay E."/>
            <person name="Grabherr M."/>
            <person name="Forche A."/>
            <person name="Reedy J.L."/>
            <person name="Agrafioti I."/>
            <person name="Arnaud M.B."/>
            <person name="Bates S."/>
            <person name="Brown A.J."/>
            <person name="Brunke S."/>
            <person name="Costanzo M.C."/>
            <person name="Fitzpatrick D.A."/>
            <person name="de Groot P.W."/>
            <person name="Harris D."/>
            <person name="Hoyer L.L."/>
            <person name="Hube B."/>
            <person name="Klis F.M."/>
            <person name="Kodira C."/>
            <person name="Lennard N."/>
            <person name="Logue M.E."/>
            <person name="Martin R."/>
            <person name="Neiman A.M."/>
            <person name="Nikolaou E."/>
            <person name="Quail M.A."/>
            <person name="Quinn J."/>
            <person name="Santos M.C."/>
            <person name="Schmitzberger F.F."/>
            <person name="Sherlock G."/>
            <person name="Shah P."/>
            <person name="Silverstein K.A."/>
            <person name="Skrzypek M.S."/>
            <person name="Soll D."/>
            <person name="Staggs R."/>
            <person name="Stansfield I."/>
            <person name="Stumpf M.P."/>
            <person name="Sudbery P.E."/>
            <person name="Srikantha T."/>
            <person name="Zeng Q."/>
            <person name="Berman J."/>
            <person name="Berriman M."/>
            <person name="Heitman J."/>
            <person name="Gow N.A."/>
            <person name="Lorenz M.C."/>
            <person name="Birren B.W."/>
            <person name="Kellis M."/>
            <person name="Cuomo C.A."/>
        </authorList>
    </citation>
    <scope>NUCLEOTIDE SEQUENCE [LARGE SCALE GENOMIC DNA]</scope>
    <source>
        <strain evidence="2">ATCC MYA-3404 / T1</strain>
    </source>
</reference>
<dbReference type="EMBL" id="GG692397">
    <property type="protein sequence ID" value="EER33929.1"/>
    <property type="molecule type" value="Genomic_DNA"/>
</dbReference>
<dbReference type="GeneID" id="8298309"/>
<dbReference type="AlphaFoldDB" id="C5M8M5"/>
<keyword evidence="2" id="KW-1185">Reference proteome</keyword>
<protein>
    <submittedName>
        <fullName evidence="1">Uncharacterized protein</fullName>
    </submittedName>
</protein>
<proteinExistence type="predicted"/>
<name>C5M8M5_CANTT</name>
<dbReference type="KEGG" id="ctp:CTRG_02747"/>
<evidence type="ECO:0000313" key="2">
    <source>
        <dbReference type="Proteomes" id="UP000002037"/>
    </source>
</evidence>
<sequence length="355" mass="43141">MFLIKKLKNKSQKSSTDQSLSPFIEYILETDINEIRFKNVLITKFLFRFPNEIILELLSFVPDFYLVLFFSINISKIRFLEDELFIPGTRIIYIDWFPNNLDETRLNFKIFEELIISKKINIRFLEIFQFSCIELNKDDWQIPLFLFPFIVRYKNQNKTKADIDDWNRIPKLNDLQEDFLLNQYSIIIKEYKRKIHDFNKCQDDAQQDFFKRIKNTNFQFTIKSMEQNSCFKNYQFSRLHLKTYYLYRGSRSLNNLFNFKKLTKLTIDFLYPGYRIPNWKKIVSKLVALKYFTLNIGKLHSDDIQLILQIKTLVEFNFKTYFNWRVEYWKKIVDTHRAKLGKDCPKISMKFVNPP</sequence>